<dbReference type="RefSeq" id="WP_258499806.1">
    <property type="nucleotide sequence ID" value="NZ_JANSKA010000010.1"/>
</dbReference>
<sequence>MAGLDGVGPSGPSFLFYRDRYGGALDASSYAEALPAALRCVRGLCGGAAPEDGWDAVDLLAWGRACCAAADAFAEFGEGRVGGYAIGDFKVTNYMEKGTTGREVATEAALSELAGSGLAFSGAGRR</sequence>
<name>A0ABT1ZB55_9ACTN</name>
<accession>A0ABT1ZB55</accession>
<evidence type="ECO:0000313" key="1">
    <source>
        <dbReference type="EMBL" id="MCR9037413.1"/>
    </source>
</evidence>
<evidence type="ECO:0000313" key="2">
    <source>
        <dbReference type="Proteomes" id="UP001204320"/>
    </source>
</evidence>
<comment type="caution">
    <text evidence="1">The sequence shown here is derived from an EMBL/GenBank/DDBJ whole genome shotgun (WGS) entry which is preliminary data.</text>
</comment>
<protein>
    <submittedName>
        <fullName evidence="1">Uncharacterized protein</fullName>
    </submittedName>
</protein>
<proteinExistence type="predicted"/>
<gene>
    <name evidence="1" type="ORF">NVS32_10710</name>
</gene>
<dbReference type="EMBL" id="JANSKA010000010">
    <property type="protein sequence ID" value="MCR9037413.1"/>
    <property type="molecule type" value="Genomic_DNA"/>
</dbReference>
<reference evidence="1 2" key="1">
    <citation type="submission" date="2022-08" db="EMBL/GenBank/DDBJ databases">
        <title>Tractidigestivibacter montrealensis type strain KD21.</title>
        <authorList>
            <person name="Diop K."/>
            <person name="Richard C."/>
            <person name="Routy B."/>
        </authorList>
    </citation>
    <scope>NUCLEOTIDE SEQUENCE [LARGE SCALE GENOMIC DNA]</scope>
    <source>
        <strain evidence="1 2">KD21</strain>
    </source>
</reference>
<organism evidence="1 2">
    <name type="scientific">Tractidigestivibacter montrealensis</name>
    <dbReference type="NCBI Taxonomy" id="2972466"/>
    <lineage>
        <taxon>Bacteria</taxon>
        <taxon>Bacillati</taxon>
        <taxon>Actinomycetota</taxon>
        <taxon>Coriobacteriia</taxon>
        <taxon>Coriobacteriales</taxon>
        <taxon>Atopobiaceae</taxon>
        <taxon>Tractidigestivibacter</taxon>
    </lineage>
</organism>
<dbReference type="Proteomes" id="UP001204320">
    <property type="component" value="Unassembled WGS sequence"/>
</dbReference>
<keyword evidence="2" id="KW-1185">Reference proteome</keyword>